<protein>
    <submittedName>
        <fullName evidence="1">Uncharacterized protein</fullName>
    </submittedName>
</protein>
<evidence type="ECO:0000313" key="1">
    <source>
        <dbReference type="EMBL" id="JAH94590.1"/>
    </source>
</evidence>
<reference evidence="1" key="2">
    <citation type="journal article" date="2015" name="Fish Shellfish Immunol.">
        <title>Early steps in the European eel (Anguilla anguilla)-Vibrio vulnificus interaction in the gills: Role of the RtxA13 toxin.</title>
        <authorList>
            <person name="Callol A."/>
            <person name="Pajuelo D."/>
            <person name="Ebbesson L."/>
            <person name="Teles M."/>
            <person name="MacKenzie S."/>
            <person name="Amaro C."/>
        </authorList>
    </citation>
    <scope>NUCLEOTIDE SEQUENCE</scope>
</reference>
<sequence length="99" mass="11266">MMHHHCVRVHVYVYTCSMPRWCLLVLRPGVFDHLTNLNSPISMQAELRTAYAAGLGSCRVRPSAPYWNALKRRCAKAMAPFRMGSLRLGKWATTPHLVT</sequence>
<proteinExistence type="predicted"/>
<organism evidence="1">
    <name type="scientific">Anguilla anguilla</name>
    <name type="common">European freshwater eel</name>
    <name type="synonym">Muraena anguilla</name>
    <dbReference type="NCBI Taxonomy" id="7936"/>
    <lineage>
        <taxon>Eukaryota</taxon>
        <taxon>Metazoa</taxon>
        <taxon>Chordata</taxon>
        <taxon>Craniata</taxon>
        <taxon>Vertebrata</taxon>
        <taxon>Euteleostomi</taxon>
        <taxon>Actinopterygii</taxon>
        <taxon>Neopterygii</taxon>
        <taxon>Teleostei</taxon>
        <taxon>Anguilliformes</taxon>
        <taxon>Anguillidae</taxon>
        <taxon>Anguilla</taxon>
    </lineage>
</organism>
<dbReference type="AlphaFoldDB" id="A0A0E9WY89"/>
<accession>A0A0E9WY89</accession>
<reference evidence="1" key="1">
    <citation type="submission" date="2014-11" db="EMBL/GenBank/DDBJ databases">
        <authorList>
            <person name="Amaro Gonzalez C."/>
        </authorList>
    </citation>
    <scope>NUCLEOTIDE SEQUENCE</scope>
</reference>
<dbReference type="EMBL" id="GBXM01013987">
    <property type="protein sequence ID" value="JAH94590.1"/>
    <property type="molecule type" value="Transcribed_RNA"/>
</dbReference>
<name>A0A0E9WY89_ANGAN</name>